<dbReference type="Gene3D" id="2.40.30.10">
    <property type="entry name" value="Translation factors"/>
    <property type="match status" value="1"/>
</dbReference>
<dbReference type="PANTHER" id="PTHR47354">
    <property type="entry name" value="NADH OXIDOREDUCTASE HCR"/>
    <property type="match status" value="1"/>
</dbReference>
<keyword evidence="3" id="KW-0411">Iron-sulfur</keyword>
<dbReference type="SUPFAM" id="SSF54292">
    <property type="entry name" value="2Fe-2S ferredoxin-like"/>
    <property type="match status" value="1"/>
</dbReference>
<gene>
    <name evidence="5" type="ORF">K6T79_16780</name>
</gene>
<dbReference type="Gene3D" id="3.10.20.30">
    <property type="match status" value="1"/>
</dbReference>
<dbReference type="EMBL" id="JAYJJR010000011">
    <property type="protein sequence ID" value="MEB3022702.1"/>
    <property type="molecule type" value="Genomic_DNA"/>
</dbReference>
<evidence type="ECO:0000259" key="4">
    <source>
        <dbReference type="PROSITE" id="PS51384"/>
    </source>
</evidence>
<dbReference type="InterPro" id="IPR012675">
    <property type="entry name" value="Beta-grasp_dom_sf"/>
</dbReference>
<dbReference type="InterPro" id="IPR036010">
    <property type="entry name" value="2Fe-2S_ferredoxin-like_sf"/>
</dbReference>
<feature type="domain" description="FAD-binding FR-type" evidence="4">
    <location>
        <begin position="38"/>
        <end position="139"/>
    </location>
</feature>
<dbReference type="Pfam" id="PF00111">
    <property type="entry name" value="Fer2"/>
    <property type="match status" value="1"/>
</dbReference>
<keyword evidence="2" id="KW-0001">2Fe-2S</keyword>
<dbReference type="Proteomes" id="UP001299596">
    <property type="component" value="Unassembled WGS sequence"/>
</dbReference>
<keyword evidence="2" id="KW-0408">Iron</keyword>
<dbReference type="RefSeq" id="WP_225404374.1">
    <property type="nucleotide sequence ID" value="NZ_JAYJJR010000011.1"/>
</dbReference>
<evidence type="ECO:0000313" key="6">
    <source>
        <dbReference type="Proteomes" id="UP001299596"/>
    </source>
</evidence>
<dbReference type="InterPro" id="IPR050415">
    <property type="entry name" value="MRET"/>
</dbReference>
<dbReference type="InterPro" id="IPR017927">
    <property type="entry name" value="FAD-bd_FR_type"/>
</dbReference>
<reference evidence="5 6" key="1">
    <citation type="submission" date="2023-12" db="EMBL/GenBank/DDBJ databases">
        <title>Description of new species of Mycobacterium terrae complex isolated from sewage at the Sao Paulo Zoological Park Foundation in Brazil.</title>
        <authorList>
            <person name="Romagnoli C.L."/>
            <person name="Conceicao E.C."/>
            <person name="Machado E."/>
            <person name="Barreto L.B.P.F."/>
            <person name="Sharma A."/>
            <person name="Silva N.M."/>
            <person name="Marques L.E."/>
            <person name="Juliana M.A."/>
            <person name="Lourenco M.C.S."/>
            <person name="Digiampietri L.A."/>
            <person name="Suffys P.N."/>
            <person name="Viana-Niero C."/>
        </authorList>
    </citation>
    <scope>NUCLEOTIDE SEQUENCE [LARGE SCALE GENOMIC DNA]</scope>
    <source>
        <strain evidence="5 6">MYC098</strain>
    </source>
</reference>
<dbReference type="Pfam" id="PF00970">
    <property type="entry name" value="FAD_binding_6"/>
    <property type="match status" value="1"/>
</dbReference>
<keyword evidence="2" id="KW-0479">Metal-binding</keyword>
<dbReference type="Gene3D" id="3.40.50.80">
    <property type="entry name" value="Nucleotide-binding domain of ferredoxin-NADP reductase (FNR) module"/>
    <property type="match status" value="1"/>
</dbReference>
<evidence type="ECO:0000256" key="2">
    <source>
        <dbReference type="ARBA" id="ARBA00022714"/>
    </source>
</evidence>
<dbReference type="CDD" id="cd00207">
    <property type="entry name" value="fer2"/>
    <property type="match status" value="1"/>
</dbReference>
<dbReference type="PRINTS" id="PR00410">
    <property type="entry name" value="PHEHYDRXLASE"/>
</dbReference>
<evidence type="ECO:0000256" key="3">
    <source>
        <dbReference type="ARBA" id="ARBA00023014"/>
    </source>
</evidence>
<sequence length="370" mass="39577">MFRQAPKRRALVSSLVEVLTWPQSVDRYTELVAPTWSRGEARAKVVAVQRRTARSVTMTLQPNSAFPGFRAGQHLNVTVDINGRRHTRCYSPANAEGQRLIELTIGLHDGGLVSTYLRDYAHPGMVVGLTGGSGDFVLPTARPRRILMISGGSGITPVMSMLRTLRAERYDGEVTFVHYARTRSEACYHDELAAMPDVRVLHGFTRSAEAGGSARLDGGEPKLGPPHEHGDLRGHFGADHLQTAMSAPDVVYVCGPPGLVAAVRELCPDAISEAFVAPVSAPTPDPSGGRVTFRGSNVSVVDDGRPLLEQAESAGLQPASGCRMGICKTCTCRKTVGTVQNLITGALSDAENETIQICVSIPVGDVELSL</sequence>
<dbReference type="InterPro" id="IPR017938">
    <property type="entry name" value="Riboflavin_synthase-like_b-brl"/>
</dbReference>
<dbReference type="SUPFAM" id="SSF63380">
    <property type="entry name" value="Riboflavin synthase domain-like"/>
    <property type="match status" value="1"/>
</dbReference>
<dbReference type="PANTHER" id="PTHR47354:SF3">
    <property type="entry name" value="OXIDOREDUCTASE-RELATED"/>
    <property type="match status" value="1"/>
</dbReference>
<evidence type="ECO:0000256" key="1">
    <source>
        <dbReference type="ARBA" id="ARBA00001974"/>
    </source>
</evidence>
<protein>
    <submittedName>
        <fullName evidence="5">Ferredoxin reductase</fullName>
    </submittedName>
</protein>
<organism evidence="5 6">
    <name type="scientific">[Mycobacterium] crassicus</name>
    <dbReference type="NCBI Taxonomy" id="2872309"/>
    <lineage>
        <taxon>Bacteria</taxon>
        <taxon>Bacillati</taxon>
        <taxon>Actinomycetota</taxon>
        <taxon>Actinomycetes</taxon>
        <taxon>Mycobacteriales</taxon>
        <taxon>Mycobacteriaceae</taxon>
        <taxon>Mycolicibacter</taxon>
    </lineage>
</organism>
<comment type="caution">
    <text evidence="5">The sequence shown here is derived from an EMBL/GenBank/DDBJ whole genome shotgun (WGS) entry which is preliminary data.</text>
</comment>
<dbReference type="SUPFAM" id="SSF52343">
    <property type="entry name" value="Ferredoxin reductase-like, C-terminal NADP-linked domain"/>
    <property type="match status" value="1"/>
</dbReference>
<dbReference type="PROSITE" id="PS51384">
    <property type="entry name" value="FAD_FR"/>
    <property type="match status" value="1"/>
</dbReference>
<dbReference type="InterPro" id="IPR008333">
    <property type="entry name" value="Cbr1-like_FAD-bd_dom"/>
</dbReference>
<dbReference type="InterPro" id="IPR039261">
    <property type="entry name" value="FNR_nucleotide-bd"/>
</dbReference>
<accession>A0ABU5XKB3</accession>
<dbReference type="InterPro" id="IPR001041">
    <property type="entry name" value="2Fe-2S_ferredoxin-type"/>
</dbReference>
<dbReference type="Pfam" id="PF00175">
    <property type="entry name" value="NAD_binding_1"/>
    <property type="match status" value="1"/>
</dbReference>
<dbReference type="CDD" id="cd06216">
    <property type="entry name" value="FNR_iron_sulfur_binding_2"/>
    <property type="match status" value="1"/>
</dbReference>
<name>A0ABU5XKB3_9MYCO</name>
<comment type="cofactor">
    <cofactor evidence="1">
        <name>FAD</name>
        <dbReference type="ChEBI" id="CHEBI:57692"/>
    </cofactor>
</comment>
<keyword evidence="6" id="KW-1185">Reference proteome</keyword>
<evidence type="ECO:0000313" key="5">
    <source>
        <dbReference type="EMBL" id="MEB3022702.1"/>
    </source>
</evidence>
<dbReference type="InterPro" id="IPR001433">
    <property type="entry name" value="OxRdtase_FAD/NAD-bd"/>
</dbReference>
<proteinExistence type="predicted"/>